<evidence type="ECO:0000256" key="1">
    <source>
        <dbReference type="ARBA" id="ARBA00010638"/>
    </source>
</evidence>
<organism evidence="6 7">
    <name type="scientific">Adhaeribacter rhizoryzae</name>
    <dbReference type="NCBI Taxonomy" id="2607907"/>
    <lineage>
        <taxon>Bacteria</taxon>
        <taxon>Pseudomonadati</taxon>
        <taxon>Bacteroidota</taxon>
        <taxon>Cytophagia</taxon>
        <taxon>Cytophagales</taxon>
        <taxon>Hymenobacteraceae</taxon>
        <taxon>Adhaeribacter</taxon>
    </lineage>
</organism>
<feature type="binding site" evidence="4">
    <location>
        <position position="49"/>
    </location>
    <ligand>
        <name>substrate</name>
    </ligand>
</feature>
<dbReference type="GO" id="GO:0009396">
    <property type="term" value="P:folic acid-containing compound biosynthetic process"/>
    <property type="evidence" value="ECO:0007669"/>
    <property type="project" value="TreeGrafter"/>
</dbReference>
<evidence type="ECO:0000256" key="5">
    <source>
        <dbReference type="RuleBase" id="RU361279"/>
    </source>
</evidence>
<dbReference type="Proteomes" id="UP000323426">
    <property type="component" value="Unassembled WGS sequence"/>
</dbReference>
<dbReference type="GO" id="GO:0005524">
    <property type="term" value="F:ATP binding"/>
    <property type="evidence" value="ECO:0007669"/>
    <property type="project" value="UniProtKB-KW"/>
</dbReference>
<keyword evidence="6" id="KW-0436">Ligase</keyword>
<feature type="binding site" evidence="4">
    <location>
        <position position="56"/>
    </location>
    <ligand>
        <name>substrate</name>
    </ligand>
</feature>
<dbReference type="GO" id="GO:0030272">
    <property type="term" value="F:5-formyltetrahydrofolate cyclo-ligase activity"/>
    <property type="evidence" value="ECO:0007669"/>
    <property type="project" value="UniProtKB-EC"/>
</dbReference>
<evidence type="ECO:0000313" key="6">
    <source>
        <dbReference type="EMBL" id="KAA5549262.1"/>
    </source>
</evidence>
<evidence type="ECO:0000256" key="3">
    <source>
        <dbReference type="ARBA" id="ARBA00022840"/>
    </source>
</evidence>
<comment type="cofactor">
    <cofactor evidence="5">
        <name>Mg(2+)</name>
        <dbReference type="ChEBI" id="CHEBI:18420"/>
    </cofactor>
</comment>
<name>A0A5M6DSP9_9BACT</name>
<keyword evidence="3 4" id="KW-0067">ATP-binding</keyword>
<comment type="catalytic activity">
    <reaction evidence="5">
        <text>(6S)-5-formyl-5,6,7,8-tetrahydrofolate + ATP = (6R)-5,10-methenyltetrahydrofolate + ADP + phosphate</text>
        <dbReference type="Rhea" id="RHEA:10488"/>
        <dbReference type="ChEBI" id="CHEBI:30616"/>
        <dbReference type="ChEBI" id="CHEBI:43474"/>
        <dbReference type="ChEBI" id="CHEBI:57455"/>
        <dbReference type="ChEBI" id="CHEBI:57457"/>
        <dbReference type="ChEBI" id="CHEBI:456216"/>
        <dbReference type="EC" id="6.3.3.2"/>
    </reaction>
</comment>
<dbReference type="Pfam" id="PF01812">
    <property type="entry name" value="5-FTHF_cyc-lig"/>
    <property type="match status" value="1"/>
</dbReference>
<dbReference type="PIRSF" id="PIRSF006806">
    <property type="entry name" value="FTHF_cligase"/>
    <property type="match status" value="1"/>
</dbReference>
<reference evidence="6 7" key="1">
    <citation type="submission" date="2019-09" db="EMBL/GenBank/DDBJ databases">
        <title>Genome sequence and assembly of Adhaeribacter sp.</title>
        <authorList>
            <person name="Chhetri G."/>
        </authorList>
    </citation>
    <scope>NUCLEOTIDE SEQUENCE [LARGE SCALE GENOMIC DNA]</scope>
    <source>
        <strain evidence="6 7">DK36</strain>
    </source>
</reference>
<comment type="caution">
    <text evidence="6">The sequence shown here is derived from an EMBL/GenBank/DDBJ whole genome shotgun (WGS) entry which is preliminary data.</text>
</comment>
<proteinExistence type="inferred from homology"/>
<dbReference type="GO" id="GO:0035999">
    <property type="term" value="P:tetrahydrofolate interconversion"/>
    <property type="evidence" value="ECO:0007669"/>
    <property type="project" value="TreeGrafter"/>
</dbReference>
<keyword evidence="2 4" id="KW-0547">Nucleotide-binding</keyword>
<dbReference type="GO" id="GO:0046872">
    <property type="term" value="F:metal ion binding"/>
    <property type="evidence" value="ECO:0007669"/>
    <property type="project" value="UniProtKB-KW"/>
</dbReference>
<keyword evidence="5" id="KW-0479">Metal-binding</keyword>
<sequence>MRKAQLRKEMLQKRLGYDAAEIALKSKLIAANFFQHFSFENIKAIHIFLPIQLKNEIDTWLIIQKLHTEYSQIQVVASVSDLQELTLTHHWLLPETELVQNKWGIPEPQGAEVVAIEQIDMVLVPLLAFDIQGHRVGYGKGFYDRFLERCRPDTIKVGLSLEEPITAITDIHTGDTPLDFALTPTNIYKFNN</sequence>
<dbReference type="SUPFAM" id="SSF100950">
    <property type="entry name" value="NagB/RpiA/CoA transferase-like"/>
    <property type="match status" value="1"/>
</dbReference>
<dbReference type="NCBIfam" id="TIGR02727">
    <property type="entry name" value="MTHFS_bact"/>
    <property type="match status" value="1"/>
</dbReference>
<keyword evidence="5" id="KW-0460">Magnesium</keyword>
<dbReference type="InterPro" id="IPR037171">
    <property type="entry name" value="NagB/RpiA_transferase-like"/>
</dbReference>
<dbReference type="PANTHER" id="PTHR23407:SF1">
    <property type="entry name" value="5-FORMYLTETRAHYDROFOLATE CYCLO-LIGASE"/>
    <property type="match status" value="1"/>
</dbReference>
<dbReference type="Gene3D" id="3.40.50.10420">
    <property type="entry name" value="NagB/RpiA/CoA transferase-like"/>
    <property type="match status" value="1"/>
</dbReference>
<dbReference type="EC" id="6.3.3.2" evidence="5"/>
<evidence type="ECO:0000256" key="4">
    <source>
        <dbReference type="PIRSR" id="PIRSR006806-1"/>
    </source>
</evidence>
<feature type="binding site" evidence="4">
    <location>
        <begin position="135"/>
        <end position="143"/>
    </location>
    <ligand>
        <name>ATP</name>
        <dbReference type="ChEBI" id="CHEBI:30616"/>
    </ligand>
</feature>
<gene>
    <name evidence="6" type="ORF">F0145_01315</name>
</gene>
<keyword evidence="7" id="KW-1185">Reference proteome</keyword>
<comment type="similarity">
    <text evidence="1 5">Belongs to the 5-formyltetrahydrofolate cyclo-ligase family.</text>
</comment>
<protein>
    <recommendedName>
        <fullName evidence="5">5-formyltetrahydrofolate cyclo-ligase</fullName>
        <ecNumber evidence="5">6.3.3.2</ecNumber>
    </recommendedName>
</protein>
<dbReference type="EMBL" id="VWSF01000001">
    <property type="protein sequence ID" value="KAA5549262.1"/>
    <property type="molecule type" value="Genomic_DNA"/>
</dbReference>
<evidence type="ECO:0000256" key="2">
    <source>
        <dbReference type="ARBA" id="ARBA00022741"/>
    </source>
</evidence>
<dbReference type="RefSeq" id="WP_150086257.1">
    <property type="nucleotide sequence ID" value="NZ_VWSF01000001.1"/>
</dbReference>
<evidence type="ECO:0000313" key="7">
    <source>
        <dbReference type="Proteomes" id="UP000323426"/>
    </source>
</evidence>
<dbReference type="InterPro" id="IPR002698">
    <property type="entry name" value="FTHF_cligase"/>
</dbReference>
<dbReference type="PANTHER" id="PTHR23407">
    <property type="entry name" value="ATPASE INHIBITOR/5-FORMYLTETRAHYDROFOLATE CYCLO-LIGASE"/>
    <property type="match status" value="1"/>
</dbReference>
<accession>A0A5M6DSP9</accession>
<feature type="binding site" evidence="4">
    <location>
        <begin position="3"/>
        <end position="7"/>
    </location>
    <ligand>
        <name>ATP</name>
        <dbReference type="ChEBI" id="CHEBI:30616"/>
    </ligand>
</feature>
<dbReference type="AlphaFoldDB" id="A0A5M6DSP9"/>
<dbReference type="InterPro" id="IPR024185">
    <property type="entry name" value="FTHF_cligase-like_sf"/>
</dbReference>